<reference evidence="5" key="1">
    <citation type="journal article" date="2013" name="Environ. Microbiol.">
        <title>Microbiota from the distal guts of lean and obese adolescents exhibit partial functional redundancy besides clear differences in community structure.</title>
        <authorList>
            <person name="Ferrer M."/>
            <person name="Ruiz A."/>
            <person name="Lanza F."/>
            <person name="Haange S.B."/>
            <person name="Oberbach A."/>
            <person name="Till H."/>
            <person name="Bargiela R."/>
            <person name="Campoy C."/>
            <person name="Segura M.T."/>
            <person name="Richter M."/>
            <person name="von Bergen M."/>
            <person name="Seifert J."/>
            <person name="Suarez A."/>
        </authorList>
    </citation>
    <scope>NUCLEOTIDE SEQUENCE</scope>
</reference>
<dbReference type="PROSITE" id="PS50977">
    <property type="entry name" value="HTH_TETR_2"/>
    <property type="match status" value="1"/>
</dbReference>
<dbReference type="Gene3D" id="1.10.357.10">
    <property type="entry name" value="Tetracycline Repressor, domain 2"/>
    <property type="match status" value="1"/>
</dbReference>
<comment type="caution">
    <text evidence="5">The sequence shown here is derived from an EMBL/GenBank/DDBJ whole genome shotgun (WGS) entry which is preliminary data.</text>
</comment>
<dbReference type="SUPFAM" id="SSF48498">
    <property type="entry name" value="Tetracyclin repressor-like, C-terminal domain"/>
    <property type="match status" value="1"/>
</dbReference>
<dbReference type="PANTHER" id="PTHR30055:SF234">
    <property type="entry name" value="HTH-TYPE TRANSCRIPTIONAL REGULATOR BETI"/>
    <property type="match status" value="1"/>
</dbReference>
<dbReference type="InterPro" id="IPR001647">
    <property type="entry name" value="HTH_TetR"/>
</dbReference>
<gene>
    <name evidence="5" type="ORF">OBE_06957</name>
</gene>
<dbReference type="GO" id="GO:0003700">
    <property type="term" value="F:DNA-binding transcription factor activity"/>
    <property type="evidence" value="ECO:0007669"/>
    <property type="project" value="TreeGrafter"/>
</dbReference>
<keyword evidence="1" id="KW-0805">Transcription regulation</keyword>
<evidence type="ECO:0000256" key="1">
    <source>
        <dbReference type="ARBA" id="ARBA00023015"/>
    </source>
</evidence>
<sequence>MRREVQTVKRSEEREQNIRRVIHTAQTLFIADGIAATPISRIAEAAGLTPTSLYRYFRNKDALVFAAWRDALATFFTDFMEQYKRESAACTTGYEKFVVCMHIYFRIYDDQPEWYDYTREMFSAYSEKNTGSDVNNVFWKYYDKEIPVPALKALREGVADGSIRPDVNIYAVYQCLLNAYTGTTIYENVSFGVSPVDVVQFTGELLVSYIKNEPDASVLAGKSEKALDM</sequence>
<feature type="domain" description="HTH tetR-type" evidence="4">
    <location>
        <begin position="15"/>
        <end position="75"/>
    </location>
</feature>
<dbReference type="Pfam" id="PF00440">
    <property type="entry name" value="TetR_N"/>
    <property type="match status" value="1"/>
</dbReference>
<dbReference type="PANTHER" id="PTHR30055">
    <property type="entry name" value="HTH-TYPE TRANSCRIPTIONAL REGULATOR RUTR"/>
    <property type="match status" value="1"/>
</dbReference>
<evidence type="ECO:0000256" key="2">
    <source>
        <dbReference type="ARBA" id="ARBA00023125"/>
    </source>
</evidence>
<name>K1SV22_9ZZZZ</name>
<dbReference type="SUPFAM" id="SSF46689">
    <property type="entry name" value="Homeodomain-like"/>
    <property type="match status" value="1"/>
</dbReference>
<keyword evidence="2" id="KW-0238">DNA-binding</keyword>
<keyword evidence="3" id="KW-0804">Transcription</keyword>
<protein>
    <submittedName>
        <fullName evidence="5">Transcriptional regulator</fullName>
    </submittedName>
</protein>
<accession>K1SV22</accession>
<dbReference type="EMBL" id="AJWZ01004775">
    <property type="protein sequence ID" value="EKC64457.1"/>
    <property type="molecule type" value="Genomic_DNA"/>
</dbReference>
<dbReference type="GO" id="GO:0000976">
    <property type="term" value="F:transcription cis-regulatory region binding"/>
    <property type="evidence" value="ECO:0007669"/>
    <property type="project" value="TreeGrafter"/>
</dbReference>
<dbReference type="InterPro" id="IPR050109">
    <property type="entry name" value="HTH-type_TetR-like_transc_reg"/>
</dbReference>
<evidence type="ECO:0000259" key="4">
    <source>
        <dbReference type="PROSITE" id="PS50977"/>
    </source>
</evidence>
<organism evidence="5">
    <name type="scientific">human gut metagenome</name>
    <dbReference type="NCBI Taxonomy" id="408170"/>
    <lineage>
        <taxon>unclassified sequences</taxon>
        <taxon>metagenomes</taxon>
        <taxon>organismal metagenomes</taxon>
    </lineage>
</organism>
<dbReference type="InterPro" id="IPR009057">
    <property type="entry name" value="Homeodomain-like_sf"/>
</dbReference>
<dbReference type="AlphaFoldDB" id="K1SV22"/>
<dbReference type="PRINTS" id="PR00455">
    <property type="entry name" value="HTHTETR"/>
</dbReference>
<evidence type="ECO:0000256" key="3">
    <source>
        <dbReference type="ARBA" id="ARBA00023163"/>
    </source>
</evidence>
<evidence type="ECO:0000313" key="5">
    <source>
        <dbReference type="EMBL" id="EKC64457.1"/>
    </source>
</evidence>
<proteinExistence type="predicted"/>
<dbReference type="InterPro" id="IPR036271">
    <property type="entry name" value="Tet_transcr_reg_TetR-rel_C_sf"/>
</dbReference>